<dbReference type="EMBL" id="OOIL02001340">
    <property type="protein sequence ID" value="VFQ74629.1"/>
    <property type="molecule type" value="Genomic_DNA"/>
</dbReference>
<proteinExistence type="predicted"/>
<keyword evidence="2" id="KW-1185">Reference proteome</keyword>
<dbReference type="AlphaFoldDB" id="A0A484LEV5"/>
<name>A0A484LEV5_9ASTE</name>
<gene>
    <name evidence="1" type="ORF">CCAM_LOCUS16405</name>
</gene>
<dbReference type="Proteomes" id="UP000595140">
    <property type="component" value="Unassembled WGS sequence"/>
</dbReference>
<reference evidence="1 2" key="1">
    <citation type="submission" date="2018-04" db="EMBL/GenBank/DDBJ databases">
        <authorList>
            <person name="Vogel A."/>
        </authorList>
    </citation>
    <scope>NUCLEOTIDE SEQUENCE [LARGE SCALE GENOMIC DNA]</scope>
</reference>
<evidence type="ECO:0000313" key="1">
    <source>
        <dbReference type="EMBL" id="VFQ74629.1"/>
    </source>
</evidence>
<organism evidence="1 2">
    <name type="scientific">Cuscuta campestris</name>
    <dbReference type="NCBI Taxonomy" id="132261"/>
    <lineage>
        <taxon>Eukaryota</taxon>
        <taxon>Viridiplantae</taxon>
        <taxon>Streptophyta</taxon>
        <taxon>Embryophyta</taxon>
        <taxon>Tracheophyta</taxon>
        <taxon>Spermatophyta</taxon>
        <taxon>Magnoliopsida</taxon>
        <taxon>eudicotyledons</taxon>
        <taxon>Gunneridae</taxon>
        <taxon>Pentapetalae</taxon>
        <taxon>asterids</taxon>
        <taxon>lamiids</taxon>
        <taxon>Solanales</taxon>
        <taxon>Convolvulaceae</taxon>
        <taxon>Cuscuteae</taxon>
        <taxon>Cuscuta</taxon>
        <taxon>Cuscuta subgen. Grammica</taxon>
        <taxon>Cuscuta sect. Cleistogrammica</taxon>
    </lineage>
</organism>
<dbReference type="OrthoDB" id="535599at2759"/>
<sequence>MSGRRFFSFLKRMPSTKSKIEESKAKIWGRRVVSGTLICVTGGVALSALQDLSIYHSCSSKALEKASKNKAIIESIGVPIVRGPWYNASLGVSHLRHSVSCSFPVSGPQGSGIIQLKAVCNGDDTWISFFWPRNWEILIMEALVHVPGKEEKQQTFRITVSDDVPPPTACIACTGLASKKTDSLDKK</sequence>
<dbReference type="PANTHER" id="PTHR35114">
    <property type="entry name" value="CYTOCHROME OXIDASE COMPLEX ASSEMBLY PROTEIN"/>
    <property type="match status" value="1"/>
</dbReference>
<dbReference type="PANTHER" id="PTHR35114:SF1">
    <property type="entry name" value="CYTOCHROME OXIDASE COMPLEX ASSEMBLY PROTEIN"/>
    <property type="match status" value="1"/>
</dbReference>
<accession>A0A484LEV5</accession>
<protein>
    <submittedName>
        <fullName evidence="1">Uncharacterized protein</fullName>
    </submittedName>
</protein>
<evidence type="ECO:0000313" key="2">
    <source>
        <dbReference type="Proteomes" id="UP000595140"/>
    </source>
</evidence>